<evidence type="ECO:0000313" key="1">
    <source>
        <dbReference type="EMBL" id="QNN89311.1"/>
    </source>
</evidence>
<proteinExistence type="predicted"/>
<name>A0A7G9U880_9ABAC</name>
<reference evidence="1" key="1">
    <citation type="submission" date="2019-11" db="EMBL/GenBank/DDBJ databases">
        <title>Studies on the baculoviruses infecting the caterpillars, Spilarctia obliqua Walker (Erebidae) and Pieris brassicae Linn. (Pieridae) (Insecta: Lepidoptera).</title>
        <authorList>
            <person name="Paul S."/>
            <person name="Arumugaperumal A."/>
            <person name="Sathiya Balasingh Thangapandi E.J.J."/>
            <person name="Sarjubala Devi H."/>
            <person name="Johnson T."/>
            <person name="Maisnam S."/>
            <person name="Krishnavel S."/>
            <person name="Soman Syamala S."/>
            <person name="Ramamoorthy S."/>
            <person name="Karthikeyan R."/>
            <person name="Subburaman C."/>
            <person name="Jeyaprakash R."/>
            <person name="Azhaguchamy M."/>
            <person name="Ramaiyer V."/>
            <person name="Sivasubramaniam S."/>
        </authorList>
    </citation>
    <scope>NUCLEOTIDE SEQUENCE</scope>
    <source>
        <strain evidence="1">Manipur</strain>
    </source>
</reference>
<organism evidence="1">
    <name type="scientific">Spilarctia obliqua nucleopolyhedrovirus</name>
    <dbReference type="NCBI Taxonomy" id="1638618"/>
    <lineage>
        <taxon>Viruses</taxon>
        <taxon>Viruses incertae sedis</taxon>
        <taxon>Naldaviricetes</taxon>
        <taxon>Lefavirales</taxon>
        <taxon>Baculoviridae</taxon>
        <taxon>Alphabaculovirus</taxon>
    </lineage>
</organism>
<dbReference type="Pfam" id="PF11050">
    <property type="entry name" value="Viral_env_E26"/>
    <property type="match status" value="1"/>
</dbReference>
<protein>
    <submittedName>
        <fullName evidence="1">Odv-e26 protein</fullName>
    </submittedName>
</protein>
<sequence length="131" mass="15116">METTNVPMLAPQPRPGAVRAYVKTVVTTTTLSEKTDDSNTRIAQIIAQLQKTRLNFSKLSQLQRKRVRNMQRLIRKKNNVIATLMARLNVRHDVKTKHFAVGIFKNVVYTTSGSEQFVRQRIEKWAVSRCF</sequence>
<dbReference type="InterPro" id="IPR021286">
    <property type="entry name" value="Baculovirus_E26"/>
</dbReference>
<accession>A0A7G9U880</accession>
<dbReference type="EMBL" id="MN750513">
    <property type="protein sequence ID" value="QNN89311.1"/>
    <property type="molecule type" value="Genomic_DNA"/>
</dbReference>